<feature type="disulfide bond" evidence="12">
    <location>
        <begin position="262"/>
        <end position="280"/>
    </location>
</feature>
<dbReference type="GO" id="GO:0043235">
    <property type="term" value="C:receptor complex"/>
    <property type="evidence" value="ECO:0007669"/>
    <property type="project" value="TreeGrafter"/>
</dbReference>
<dbReference type="Gene3D" id="2.10.25.10">
    <property type="entry name" value="Laminin"/>
    <property type="match status" value="3"/>
</dbReference>
<evidence type="ECO:0000256" key="1">
    <source>
        <dbReference type="ARBA" id="ARBA00004479"/>
    </source>
</evidence>
<dbReference type="SUPFAM" id="SSF57184">
    <property type="entry name" value="Growth factor receptor domain"/>
    <property type="match status" value="1"/>
</dbReference>
<dbReference type="InterPro" id="IPR049883">
    <property type="entry name" value="NOTCH1_EGF-like"/>
</dbReference>
<feature type="repeat" description="LDL-receptor class B" evidence="13">
    <location>
        <begin position="418"/>
        <end position="461"/>
    </location>
</feature>
<evidence type="ECO:0000256" key="3">
    <source>
        <dbReference type="ARBA" id="ARBA00022583"/>
    </source>
</evidence>
<evidence type="ECO:0000256" key="13">
    <source>
        <dbReference type="PROSITE-ProRule" id="PRU00461"/>
    </source>
</evidence>
<dbReference type="Gene3D" id="4.10.400.10">
    <property type="entry name" value="Low-density Lipoprotein Receptor"/>
    <property type="match status" value="5"/>
</dbReference>
<dbReference type="CDD" id="cd00054">
    <property type="entry name" value="EGF_CA"/>
    <property type="match status" value="2"/>
</dbReference>
<evidence type="ECO:0000313" key="16">
    <source>
        <dbReference type="EMBL" id="CAD7568935.1"/>
    </source>
</evidence>
<evidence type="ECO:0000256" key="7">
    <source>
        <dbReference type="ARBA" id="ARBA00022989"/>
    </source>
</evidence>
<feature type="disulfide bond" evidence="12">
    <location>
        <begin position="53"/>
        <end position="71"/>
    </location>
</feature>
<dbReference type="InterPro" id="IPR001881">
    <property type="entry name" value="EGF-like_Ca-bd_dom"/>
</dbReference>
<feature type="repeat" description="LDL-receptor class B" evidence="13">
    <location>
        <begin position="462"/>
        <end position="504"/>
    </location>
</feature>
<dbReference type="GO" id="GO:0016324">
    <property type="term" value="C:apical plasma membrane"/>
    <property type="evidence" value="ECO:0007669"/>
    <property type="project" value="TreeGrafter"/>
</dbReference>
<dbReference type="PROSITE" id="PS51120">
    <property type="entry name" value="LDLRB"/>
    <property type="match status" value="4"/>
</dbReference>
<keyword evidence="6" id="KW-0677">Repeat</keyword>
<dbReference type="PANTHER" id="PTHR22722">
    <property type="entry name" value="LOW-DENSITY LIPOPROTEIN RECEPTOR-RELATED PROTEIN 2-RELATED"/>
    <property type="match status" value="1"/>
</dbReference>
<sequence length="1067" mass="119425">MPDETCRSDEFTCNNGKCIQMRWKCDRDDDCGDGSDERNCPVPTCSPDQDFECADHYCITARWRCDGDPDCPDASDEVVSISSCHGECLVETTVARYVSPPALENVWLKQPLTRYVSPPALENVWLKRSLQGLPCECDGVITARWRCDGDPDCPDASDEVDCPANVTVSRCLPREFECKDRITCIHQSWKCDGDKDCPDDSDENMANCPIKKCRPDQFQCHNHACIPGHLICSGQPECADGSDELDCGTEAPKCDQKTHFHCGGNVCIPLTKVCDKRMDCPNGEDEPGDKCGHNECTDNNGGCSQICVDTPSSFFCDCMPGYKLMDNKTCDDINECEIPGACSQLCINEKGTFKCQCENGYAKDPNDHTRCKPMEGHASLLFARRHDIRKISLDHHEMTAIVNDTKSATALDFVFRTGMIFWSDISDQKIYKAPIDEGSERVVVIKESLTTSDGLAVDWIYNHIYWTDTGRNTIELANFEGNMRKVLVRDSLEEPRAIAVNPLDGWMYWTDWGTEPKIERAGMDGSHRQTIVSYEVKWPNGLTLDLVGRKVYWVDAKLNVISSCNYDGSSRRVVLYSPDVLQHPFSITTFEDSVYWTDWDKQAIYKANKFTGKDITAITSTNSIKGQSGVQNQNRNFKASKRLYKCNYCKKLGHKAADCWTKMANKKQVSMASEQTHAAAEEIVTLTSSSVSTLCAKLTRRDDVWCVDSGATTHMCRDKNSFLELTPTISQKLQNPMVIHVYHPYRQPDGENHCQAVNGHCSHLCLPAPHINDKSPLISCACPDGLRLLGDGLMCVEDRKYKLTFREWGGSCAVLAFPPHSNGRTSSFPLSMLQTICPALPRPATMDSRLKIVVTSRKLLVLTRYHWSPLYLRNDRHTKCRLGRIITFTPPLALILRFHGEKEIKVFDLILLMCSGKNEPNKNRAQESVYKMDYLGLNSSSHDSNETTVDQSIVSLLSVASTNNATNKHENTAIPADPADPGVIAGIAIAAILTVVSVAACIGYIVYRHFLHRNLTSMNFDNPVYRKTTEDQFALEKNQFQPQRIYPATVGEEAQEPLTSPGTNDYV</sequence>
<feature type="disulfide bond" evidence="12">
    <location>
        <begin position="220"/>
        <end position="238"/>
    </location>
</feature>
<feature type="disulfide bond" evidence="12">
    <location>
        <begin position="213"/>
        <end position="225"/>
    </location>
</feature>
<comment type="caution">
    <text evidence="12">Lacks conserved residue(s) required for the propagation of feature annotation.</text>
</comment>
<dbReference type="PROSITE" id="PS01186">
    <property type="entry name" value="EGF_2"/>
    <property type="match status" value="1"/>
</dbReference>
<dbReference type="Pfam" id="PF07645">
    <property type="entry name" value="EGF_CA"/>
    <property type="match status" value="1"/>
</dbReference>
<feature type="repeat" description="LDL-receptor class B" evidence="13">
    <location>
        <begin position="505"/>
        <end position="548"/>
    </location>
</feature>
<feature type="disulfide bond" evidence="12">
    <location>
        <begin position="13"/>
        <end position="31"/>
    </location>
</feature>
<dbReference type="GO" id="GO:0006898">
    <property type="term" value="P:receptor-mediated endocytosis"/>
    <property type="evidence" value="ECO:0007669"/>
    <property type="project" value="TreeGrafter"/>
</dbReference>
<keyword evidence="5" id="KW-0732">Signal</keyword>
<dbReference type="FunFam" id="4.10.400.10:FF:000004">
    <property type="entry name" value="Low-density lipoprotein receptor-related protein 1"/>
    <property type="match status" value="1"/>
</dbReference>
<accession>A0A7R9P3R4</accession>
<proteinExistence type="predicted"/>
<dbReference type="InterPro" id="IPR051221">
    <property type="entry name" value="LDLR-related"/>
</dbReference>
<dbReference type="EMBL" id="OE179490">
    <property type="protein sequence ID" value="CAD7568935.1"/>
    <property type="molecule type" value="Genomic_DNA"/>
</dbReference>
<dbReference type="SMART" id="SM00135">
    <property type="entry name" value="LY"/>
    <property type="match status" value="5"/>
</dbReference>
<keyword evidence="9 12" id="KW-1015">Disulfide bond</keyword>
<feature type="disulfide bond" evidence="12">
    <location>
        <begin position="147"/>
        <end position="162"/>
    </location>
</feature>
<feature type="disulfide bond" evidence="12">
    <location>
        <begin position="135"/>
        <end position="153"/>
    </location>
</feature>
<evidence type="ECO:0000256" key="2">
    <source>
        <dbReference type="ARBA" id="ARBA00022536"/>
    </source>
</evidence>
<dbReference type="InterPro" id="IPR023415">
    <property type="entry name" value="LDLR_class-A_CS"/>
</dbReference>
<dbReference type="AlphaFoldDB" id="A0A7R9P3R4"/>
<dbReference type="InterPro" id="IPR011042">
    <property type="entry name" value="6-blade_b-propeller_TolB-like"/>
</dbReference>
<dbReference type="SMART" id="SM00192">
    <property type="entry name" value="LDLa"/>
    <property type="match status" value="6"/>
</dbReference>
<dbReference type="InterPro" id="IPR036055">
    <property type="entry name" value="LDL_receptor-like_sf"/>
</dbReference>
<dbReference type="PROSITE" id="PS50068">
    <property type="entry name" value="LDLRA_2"/>
    <property type="match status" value="6"/>
</dbReference>
<dbReference type="SMART" id="SM00181">
    <property type="entry name" value="EGF"/>
    <property type="match status" value="3"/>
</dbReference>
<dbReference type="FunFam" id="4.10.400.10:FF:000015">
    <property type="entry name" value="Low-density lipoprotein receptor-related protein 1"/>
    <property type="match status" value="1"/>
</dbReference>
<dbReference type="PROSITE" id="PS00010">
    <property type="entry name" value="ASX_HYDROXYL"/>
    <property type="match status" value="1"/>
</dbReference>
<feature type="disulfide bond" evidence="12">
    <location>
        <begin position="232"/>
        <end position="247"/>
    </location>
</feature>
<dbReference type="FunFam" id="2.120.10.30:FF:000241">
    <property type="entry name" value="Low-density lipoprotein receptor-related protein 6"/>
    <property type="match status" value="1"/>
</dbReference>
<keyword evidence="10" id="KW-0675">Receptor</keyword>
<dbReference type="SUPFAM" id="SSF57756">
    <property type="entry name" value="Retrovirus zinc finger-like domains"/>
    <property type="match status" value="1"/>
</dbReference>
<protein>
    <submittedName>
        <fullName evidence="16">(California timema) hypothetical protein</fullName>
    </submittedName>
</protein>
<comment type="subcellular location">
    <subcellularLocation>
        <location evidence="1">Membrane</location>
        <topology evidence="1">Single-pass type I membrane protein</topology>
    </subcellularLocation>
</comment>
<dbReference type="InterPro" id="IPR002172">
    <property type="entry name" value="LDrepeatLR_classA_rpt"/>
</dbReference>
<dbReference type="InterPro" id="IPR000033">
    <property type="entry name" value="LDLR_classB_rpt"/>
</dbReference>
<feature type="domain" description="EGF-like" evidence="15">
    <location>
        <begin position="316"/>
        <end position="330"/>
    </location>
</feature>
<feature type="transmembrane region" description="Helical" evidence="14">
    <location>
        <begin position="983"/>
        <end position="1007"/>
    </location>
</feature>
<keyword evidence="11" id="KW-0325">Glycoprotein</keyword>
<evidence type="ECO:0000256" key="10">
    <source>
        <dbReference type="ARBA" id="ARBA00023170"/>
    </source>
</evidence>
<dbReference type="PRINTS" id="PR00261">
    <property type="entry name" value="LDLRECEPTOR"/>
</dbReference>
<dbReference type="PROSITE" id="PS01209">
    <property type="entry name" value="LDLRA_1"/>
    <property type="match status" value="2"/>
</dbReference>
<feature type="repeat" description="LDL-receptor class B" evidence="13">
    <location>
        <begin position="549"/>
        <end position="593"/>
    </location>
</feature>
<dbReference type="Gene3D" id="4.10.1220.10">
    <property type="entry name" value="EGF-type module"/>
    <property type="match status" value="1"/>
</dbReference>
<evidence type="ECO:0000256" key="12">
    <source>
        <dbReference type="PROSITE-ProRule" id="PRU00124"/>
    </source>
</evidence>
<dbReference type="InterPro" id="IPR000152">
    <property type="entry name" value="EGF-type_Asp/Asn_hydroxyl_site"/>
</dbReference>
<gene>
    <name evidence="16" type="ORF">TCMB3V08_LOCUS1685</name>
</gene>
<dbReference type="FunFam" id="2.10.25.10:FF:000009">
    <property type="entry name" value="Low-density lipoprotein receptor isoform 1"/>
    <property type="match status" value="1"/>
</dbReference>
<dbReference type="SUPFAM" id="SSF63825">
    <property type="entry name" value="YWTD domain"/>
    <property type="match status" value="1"/>
</dbReference>
<dbReference type="Pfam" id="PF00058">
    <property type="entry name" value="Ldl_recept_b"/>
    <property type="match status" value="3"/>
</dbReference>
<keyword evidence="7 14" id="KW-1133">Transmembrane helix</keyword>
<dbReference type="InterPro" id="IPR009030">
    <property type="entry name" value="Growth_fac_rcpt_cys_sf"/>
</dbReference>
<dbReference type="InterPro" id="IPR036875">
    <property type="entry name" value="Znf_CCHC_sf"/>
</dbReference>
<evidence type="ECO:0000256" key="6">
    <source>
        <dbReference type="ARBA" id="ARBA00022737"/>
    </source>
</evidence>
<evidence type="ECO:0000256" key="9">
    <source>
        <dbReference type="ARBA" id="ARBA00023157"/>
    </source>
</evidence>
<keyword evidence="2" id="KW-0245">EGF-like domain</keyword>
<dbReference type="SUPFAM" id="SSF57424">
    <property type="entry name" value="LDL receptor-like module"/>
    <property type="match status" value="6"/>
</dbReference>
<dbReference type="SUPFAM" id="SSF57196">
    <property type="entry name" value="EGF/Laminin"/>
    <property type="match status" value="1"/>
</dbReference>
<dbReference type="GO" id="GO:0008270">
    <property type="term" value="F:zinc ion binding"/>
    <property type="evidence" value="ECO:0007669"/>
    <property type="project" value="InterPro"/>
</dbReference>
<evidence type="ECO:0000256" key="5">
    <source>
        <dbReference type="ARBA" id="ARBA00022729"/>
    </source>
</evidence>
<keyword evidence="8 14" id="KW-0472">Membrane</keyword>
<dbReference type="Pfam" id="PF00057">
    <property type="entry name" value="Ldl_recept_a"/>
    <property type="match status" value="6"/>
</dbReference>
<dbReference type="Pfam" id="PF14670">
    <property type="entry name" value="FXa_inhibition"/>
    <property type="match status" value="1"/>
</dbReference>
<dbReference type="PROSITE" id="PS01187">
    <property type="entry name" value="EGF_CA"/>
    <property type="match status" value="1"/>
</dbReference>
<keyword evidence="3" id="KW-0254">Endocytosis</keyword>
<dbReference type="GO" id="GO:0042562">
    <property type="term" value="F:hormone binding"/>
    <property type="evidence" value="ECO:0007669"/>
    <property type="project" value="TreeGrafter"/>
</dbReference>
<evidence type="ECO:0000256" key="14">
    <source>
        <dbReference type="SAM" id="Phobius"/>
    </source>
</evidence>
<dbReference type="InterPro" id="IPR000742">
    <property type="entry name" value="EGF"/>
</dbReference>
<feature type="disulfide bond" evidence="12">
    <location>
        <begin position="25"/>
        <end position="40"/>
    </location>
</feature>
<name>A0A7R9P3R4_TIMCA</name>
<dbReference type="InterPro" id="IPR018097">
    <property type="entry name" value="EGF_Ca-bd_CS"/>
</dbReference>
<evidence type="ECO:0000256" key="8">
    <source>
        <dbReference type="ARBA" id="ARBA00023136"/>
    </source>
</evidence>
<reference evidence="16" key="1">
    <citation type="submission" date="2020-11" db="EMBL/GenBank/DDBJ databases">
        <authorList>
            <person name="Tran Van P."/>
        </authorList>
    </citation>
    <scope>NUCLEOTIDE SEQUENCE</scope>
</reference>
<evidence type="ECO:0000256" key="11">
    <source>
        <dbReference type="ARBA" id="ARBA00023180"/>
    </source>
</evidence>
<evidence type="ECO:0000256" key="4">
    <source>
        <dbReference type="ARBA" id="ARBA00022692"/>
    </source>
</evidence>
<dbReference type="GO" id="GO:0005509">
    <property type="term" value="F:calcium ion binding"/>
    <property type="evidence" value="ECO:0007669"/>
    <property type="project" value="InterPro"/>
</dbReference>
<dbReference type="Gene3D" id="2.120.10.30">
    <property type="entry name" value="TolB, C-terminal domain"/>
    <property type="match status" value="1"/>
</dbReference>
<organism evidence="16">
    <name type="scientific">Timema californicum</name>
    <name type="common">California timema</name>
    <name type="synonym">Walking stick</name>
    <dbReference type="NCBI Taxonomy" id="61474"/>
    <lineage>
        <taxon>Eukaryota</taxon>
        <taxon>Metazoa</taxon>
        <taxon>Ecdysozoa</taxon>
        <taxon>Arthropoda</taxon>
        <taxon>Hexapoda</taxon>
        <taxon>Insecta</taxon>
        <taxon>Pterygota</taxon>
        <taxon>Neoptera</taxon>
        <taxon>Polyneoptera</taxon>
        <taxon>Phasmatodea</taxon>
        <taxon>Timematodea</taxon>
        <taxon>Timematoidea</taxon>
        <taxon>Timematidae</taxon>
        <taxon>Timema</taxon>
    </lineage>
</organism>
<evidence type="ECO:0000259" key="15">
    <source>
        <dbReference type="PROSITE" id="PS01186"/>
    </source>
</evidence>
<dbReference type="GO" id="GO:0003676">
    <property type="term" value="F:nucleic acid binding"/>
    <property type="evidence" value="ECO:0007669"/>
    <property type="project" value="InterPro"/>
</dbReference>
<keyword evidence="4 14" id="KW-0812">Transmembrane</keyword>
<dbReference type="SMART" id="SM00179">
    <property type="entry name" value="EGF_CA"/>
    <property type="match status" value="2"/>
</dbReference>
<feature type="disulfide bond" evidence="12">
    <location>
        <begin position="6"/>
        <end position="18"/>
    </location>
</feature>
<dbReference type="CDD" id="cd00112">
    <property type="entry name" value="LDLa"/>
    <property type="match status" value="5"/>
</dbReference>
<dbReference type="PANTHER" id="PTHR22722:SF14">
    <property type="entry name" value="MEGALIN, ISOFORM A"/>
    <property type="match status" value="1"/>
</dbReference>